<feature type="region of interest" description="Disordered" evidence="1">
    <location>
        <begin position="270"/>
        <end position="347"/>
    </location>
</feature>
<evidence type="ECO:0000256" key="1">
    <source>
        <dbReference type="SAM" id="MobiDB-lite"/>
    </source>
</evidence>
<dbReference type="InterPro" id="IPR045652">
    <property type="entry name" value="DUF6397"/>
</dbReference>
<feature type="region of interest" description="Disordered" evidence="1">
    <location>
        <begin position="48"/>
        <end position="71"/>
    </location>
</feature>
<name>A0ABW6Y8B7_9ACTN</name>
<feature type="compositionally biased region" description="Pro residues" evidence="1">
    <location>
        <begin position="291"/>
        <end position="300"/>
    </location>
</feature>
<feature type="region of interest" description="Disordered" evidence="1">
    <location>
        <begin position="219"/>
        <end position="238"/>
    </location>
</feature>
<dbReference type="Proteomes" id="UP001603013">
    <property type="component" value="Unassembled WGS sequence"/>
</dbReference>
<dbReference type="EMBL" id="JBIBSM010000003">
    <property type="protein sequence ID" value="MFF8276046.1"/>
    <property type="molecule type" value="Genomic_DNA"/>
</dbReference>
<keyword evidence="3" id="KW-1185">Reference proteome</keyword>
<organism evidence="2 3">
    <name type="scientific">Streptomyces lateritius</name>
    <dbReference type="NCBI Taxonomy" id="67313"/>
    <lineage>
        <taxon>Bacteria</taxon>
        <taxon>Bacillati</taxon>
        <taxon>Actinomycetota</taxon>
        <taxon>Actinomycetes</taxon>
        <taxon>Kitasatosporales</taxon>
        <taxon>Streptomycetaceae</taxon>
        <taxon>Streptomyces</taxon>
    </lineage>
</organism>
<accession>A0ABW6Y8B7</accession>
<proteinExistence type="predicted"/>
<dbReference type="RefSeq" id="WP_391933623.1">
    <property type="nucleotide sequence ID" value="NZ_JBIBSM010000003.1"/>
</dbReference>
<gene>
    <name evidence="2" type="ORF">ACF05T_08025</name>
</gene>
<comment type="caution">
    <text evidence="2">The sequence shown here is derived from an EMBL/GenBank/DDBJ whole genome shotgun (WGS) entry which is preliminary data.</text>
</comment>
<dbReference type="Pfam" id="PF19934">
    <property type="entry name" value="DUF6397"/>
    <property type="match status" value="1"/>
</dbReference>
<evidence type="ECO:0000313" key="2">
    <source>
        <dbReference type="EMBL" id="MFF8276046.1"/>
    </source>
</evidence>
<reference evidence="2 3" key="1">
    <citation type="submission" date="2024-10" db="EMBL/GenBank/DDBJ databases">
        <title>The Natural Products Discovery Center: Release of the First 8490 Sequenced Strains for Exploring Actinobacteria Biosynthetic Diversity.</title>
        <authorList>
            <person name="Kalkreuter E."/>
            <person name="Kautsar S.A."/>
            <person name="Yang D."/>
            <person name="Bader C.D."/>
            <person name="Teijaro C.N."/>
            <person name="Fluegel L."/>
            <person name="Davis C.M."/>
            <person name="Simpson J.R."/>
            <person name="Lauterbach L."/>
            <person name="Steele A.D."/>
            <person name="Gui C."/>
            <person name="Meng S."/>
            <person name="Li G."/>
            <person name="Viehrig K."/>
            <person name="Ye F."/>
            <person name="Su P."/>
            <person name="Kiefer A.F."/>
            <person name="Nichols A."/>
            <person name="Cepeda A.J."/>
            <person name="Yan W."/>
            <person name="Fan B."/>
            <person name="Jiang Y."/>
            <person name="Adhikari A."/>
            <person name="Zheng C.-J."/>
            <person name="Schuster L."/>
            <person name="Cowan T.M."/>
            <person name="Smanski M.J."/>
            <person name="Chevrette M.G."/>
            <person name="De Carvalho L.P.S."/>
            <person name="Shen B."/>
        </authorList>
    </citation>
    <scope>NUCLEOTIDE SEQUENCE [LARGE SCALE GENOMIC DNA]</scope>
    <source>
        <strain evidence="2 3">NPDC015755</strain>
    </source>
</reference>
<feature type="compositionally biased region" description="Low complexity" evidence="1">
    <location>
        <begin position="301"/>
        <end position="312"/>
    </location>
</feature>
<sequence length="347" mass="38105">MTVEEGARTLALTRAAQELALRQDEFQRAVQMGLVRTVPAGAPAPVASPTGGTGVCGPPGVSGPPGGGRRRVERAEVDRLRAASDFPEGLRERVRTVGTTEAADLLSITPDRFTKLARTGHFSPVRFYLNRYRAVVWLYLAGELGEFALTHQRLLSGRLPQEVRDRIDAGEDRRPRNWRARRLGLLLRATEDRWARAAAIASLLGPLQLAEVVDDQHERAHLDRLRPQPPSGMPESGTAREIADRLMLADDPDEILWHRMSLTLALDEAREEHQAPRPMGGAGRGRAVGPTRPPRPPAFSRPPTGRTRPGLLDRLRRRRRPDTEVTGDTAGVEGLGDAPPRQAGSTR</sequence>
<protein>
    <submittedName>
        <fullName evidence="2">DUF6397 family protein</fullName>
    </submittedName>
</protein>
<evidence type="ECO:0000313" key="3">
    <source>
        <dbReference type="Proteomes" id="UP001603013"/>
    </source>
</evidence>